<dbReference type="InterPro" id="IPR015655">
    <property type="entry name" value="PP2C"/>
</dbReference>
<feature type="domain" description="PPM-type phosphatase" evidence="6">
    <location>
        <begin position="210"/>
        <end position="474"/>
    </location>
</feature>
<dbReference type="Gene3D" id="3.60.40.10">
    <property type="entry name" value="PPM-type phosphatase domain"/>
    <property type="match status" value="1"/>
</dbReference>
<dbReference type="FunFam" id="1.10.1740.220:FF:000001">
    <property type="entry name" value="Protein phosphatase fem-2"/>
    <property type="match status" value="1"/>
</dbReference>
<gene>
    <name evidence="7" type="primary">Cni-fem-2</name>
    <name evidence="7" type="synonym">Cnig_chr_III.g8341</name>
    <name evidence="7" type="ORF">B9Z55_008341</name>
</gene>
<evidence type="ECO:0000256" key="2">
    <source>
        <dbReference type="ARBA" id="ARBA00022801"/>
    </source>
</evidence>
<keyword evidence="8" id="KW-1185">Reference proteome</keyword>
<dbReference type="PANTHER" id="PTHR47992">
    <property type="entry name" value="PROTEIN PHOSPHATASE"/>
    <property type="match status" value="1"/>
</dbReference>
<dbReference type="GO" id="GO:0004722">
    <property type="term" value="F:protein serine/threonine phosphatase activity"/>
    <property type="evidence" value="ECO:0007669"/>
    <property type="project" value="InterPro"/>
</dbReference>
<dbReference type="InterPro" id="IPR036457">
    <property type="entry name" value="PPM-type-like_dom_sf"/>
</dbReference>
<evidence type="ECO:0000313" key="7">
    <source>
        <dbReference type="EMBL" id="PIC40686.1"/>
    </source>
</evidence>
<dbReference type="EMBL" id="PDUG01000003">
    <property type="protein sequence ID" value="PIC40686.1"/>
    <property type="molecule type" value="Genomic_DNA"/>
</dbReference>
<protein>
    <recommendedName>
        <fullName evidence="6">PPM-type phosphatase domain-containing protein</fullName>
    </recommendedName>
</protein>
<dbReference type="STRING" id="1611254.A0A2G5UN57"/>
<feature type="compositionally biased region" description="Polar residues" evidence="5">
    <location>
        <begin position="1"/>
        <end position="20"/>
    </location>
</feature>
<comment type="caution">
    <text evidence="7">The sequence shown here is derived from an EMBL/GenBank/DDBJ whole genome shotgun (WGS) entry which is preliminary data.</text>
</comment>
<dbReference type="PROSITE" id="PS01032">
    <property type="entry name" value="PPM_1"/>
    <property type="match status" value="1"/>
</dbReference>
<evidence type="ECO:0000256" key="3">
    <source>
        <dbReference type="ARBA" id="ARBA00022912"/>
    </source>
</evidence>
<feature type="region of interest" description="Disordered" evidence="5">
    <location>
        <begin position="1"/>
        <end position="32"/>
    </location>
</feature>
<evidence type="ECO:0000259" key="6">
    <source>
        <dbReference type="PROSITE" id="PS51746"/>
    </source>
</evidence>
<dbReference type="CDD" id="cd00143">
    <property type="entry name" value="PP2Cc"/>
    <property type="match status" value="1"/>
</dbReference>
<evidence type="ECO:0000256" key="5">
    <source>
        <dbReference type="SAM" id="MobiDB-lite"/>
    </source>
</evidence>
<dbReference type="InterPro" id="IPR000222">
    <property type="entry name" value="PP2C_BS"/>
</dbReference>
<dbReference type="SMART" id="SM00331">
    <property type="entry name" value="PP2C_SIG"/>
    <property type="match status" value="1"/>
</dbReference>
<evidence type="ECO:0000256" key="1">
    <source>
        <dbReference type="ARBA" id="ARBA00022723"/>
    </source>
</evidence>
<proteinExistence type="inferred from homology"/>
<evidence type="ECO:0000313" key="8">
    <source>
        <dbReference type="Proteomes" id="UP000230233"/>
    </source>
</evidence>
<dbReference type="GO" id="GO:0046872">
    <property type="term" value="F:metal ion binding"/>
    <property type="evidence" value="ECO:0007669"/>
    <property type="project" value="UniProtKB-KW"/>
</dbReference>
<comment type="similarity">
    <text evidence="4">Belongs to the PP2C family.</text>
</comment>
<dbReference type="Gene3D" id="1.10.1740.220">
    <property type="match status" value="1"/>
</dbReference>
<dbReference type="FunFam" id="3.60.40.10:FF:000182">
    <property type="entry name" value="Protein phosphatase fem-2"/>
    <property type="match status" value="1"/>
</dbReference>
<reference evidence="8" key="1">
    <citation type="submission" date="2017-10" db="EMBL/GenBank/DDBJ databases">
        <title>Rapid genome shrinkage in a self-fertile nematode reveals novel sperm competition proteins.</title>
        <authorList>
            <person name="Yin D."/>
            <person name="Schwarz E.M."/>
            <person name="Thomas C.G."/>
            <person name="Felde R.L."/>
            <person name="Korf I.F."/>
            <person name="Cutter A.D."/>
            <person name="Schartner C.M."/>
            <person name="Ralston E.J."/>
            <person name="Meyer B.J."/>
            <person name="Haag E.S."/>
        </authorList>
    </citation>
    <scope>NUCLEOTIDE SEQUENCE [LARGE SCALE GENOMIC DNA]</scope>
    <source>
        <strain evidence="8">JU1422</strain>
    </source>
</reference>
<dbReference type="SMART" id="SM00332">
    <property type="entry name" value="PP2Cc"/>
    <property type="match status" value="1"/>
</dbReference>
<keyword evidence="3 4" id="KW-0904">Protein phosphatase</keyword>
<name>A0A2G5UN57_9PELO</name>
<dbReference type="PROSITE" id="PS51746">
    <property type="entry name" value="PPM_2"/>
    <property type="match status" value="1"/>
</dbReference>
<dbReference type="InterPro" id="IPR001932">
    <property type="entry name" value="PPM-type_phosphatase-like_dom"/>
</dbReference>
<keyword evidence="2 4" id="KW-0378">Hydrolase</keyword>
<dbReference type="SUPFAM" id="SSF81606">
    <property type="entry name" value="PP2C-like"/>
    <property type="match status" value="1"/>
</dbReference>
<keyword evidence="1" id="KW-0479">Metal-binding</keyword>
<evidence type="ECO:0000256" key="4">
    <source>
        <dbReference type="RuleBase" id="RU003465"/>
    </source>
</evidence>
<organism evidence="7 8">
    <name type="scientific">Caenorhabditis nigoni</name>
    <dbReference type="NCBI Taxonomy" id="1611254"/>
    <lineage>
        <taxon>Eukaryota</taxon>
        <taxon>Metazoa</taxon>
        <taxon>Ecdysozoa</taxon>
        <taxon>Nematoda</taxon>
        <taxon>Chromadorea</taxon>
        <taxon>Rhabditida</taxon>
        <taxon>Rhabditina</taxon>
        <taxon>Rhabditomorpha</taxon>
        <taxon>Rhabditoidea</taxon>
        <taxon>Rhabditidae</taxon>
        <taxon>Peloderinae</taxon>
        <taxon>Caenorhabditis</taxon>
    </lineage>
</organism>
<accession>A0A2G5UN57</accession>
<dbReference type="OrthoDB" id="10264738at2759"/>
<dbReference type="Proteomes" id="UP000230233">
    <property type="component" value="Chromosome III"/>
</dbReference>
<dbReference type="Pfam" id="PF00481">
    <property type="entry name" value="PP2C"/>
    <property type="match status" value="1"/>
</dbReference>
<dbReference type="AlphaFoldDB" id="A0A2G5UN57"/>
<sequence length="504" mass="57517">MSDPPKTNETSSQPATGRSQEPTRKGQLGPNYLRIIEEDEEYGHALLEPSEEQIKFEREALFEDLHLDRQRSARSFIEETFEEEMLGPQNGTPSTAESPQSYIPIRYRNPPAAAPVHDVFGDAVHAIFQKLMTRGPPVEYCHWMSYWIAKQIDKDSPVKYHECRFTPDQYVTENTAEAKKAYLDNMWKAAEKNLWMYTYNSPLLRTKWTGIHVSAEQIKGQRHKQEDRFVAYPNSLYMDTSRSDHIALLGVFDGHGGHECSQYAAGHMWETWIETRASHSEEPLEKQLKTSLDLLDERMTIRSTKECWKGGTTAVCCAIDMNKKELAFAWLGDSPGYIMDNLEVRKVTRDHSPSDPEEGRRVEEAGGQLFVIGGELRVNGVLNLTRALGDVPGRPMISNQAETCQRDIEVGDYLVILACDGISDVFNTSDLYNLVQAYVNENPVKDYNDLAHYICHEAIAHGSADNVTVVIGFLRPPQDLWRMMKIDDEEDEEEEEEEEEIDDE</sequence>